<proteinExistence type="predicted"/>
<dbReference type="AlphaFoldDB" id="A0A8B3D749"/>
<gene>
    <name evidence="1" type="ORF">DS957_029140</name>
</gene>
<dbReference type="RefSeq" id="WP_147422158.1">
    <property type="nucleotide sequence ID" value="NZ_QOUW02000311.1"/>
</dbReference>
<dbReference type="EMBL" id="QOUW02000311">
    <property type="protein sequence ID" value="RIV97870.1"/>
    <property type="molecule type" value="Genomic_DNA"/>
</dbReference>
<accession>A0A8B3D749</accession>
<dbReference type="Proteomes" id="UP000253437">
    <property type="component" value="Unassembled WGS sequence"/>
</dbReference>
<name>A0A8B3D749_VIBHA</name>
<organism evidence="1 2">
    <name type="scientific">Vibrio harveyi</name>
    <name type="common">Beneckea harveyi</name>
    <dbReference type="NCBI Taxonomy" id="669"/>
    <lineage>
        <taxon>Bacteria</taxon>
        <taxon>Pseudomonadati</taxon>
        <taxon>Pseudomonadota</taxon>
        <taxon>Gammaproteobacteria</taxon>
        <taxon>Vibrionales</taxon>
        <taxon>Vibrionaceae</taxon>
        <taxon>Vibrio</taxon>
    </lineage>
</organism>
<evidence type="ECO:0000313" key="1">
    <source>
        <dbReference type="EMBL" id="RIV97870.1"/>
    </source>
</evidence>
<protein>
    <submittedName>
        <fullName evidence="1">Uncharacterized protein</fullName>
    </submittedName>
</protein>
<feature type="non-terminal residue" evidence="1">
    <location>
        <position position="167"/>
    </location>
</feature>
<reference evidence="1 2" key="1">
    <citation type="submission" date="2018-08" db="EMBL/GenBank/DDBJ databases">
        <title>Vibrio harveyi strains pathogenic to white snook Centropomus viridis Lockington (1877) and potential probiotic bacteria.</title>
        <authorList>
            <person name="Soto-Rodriguez S."/>
            <person name="Gomez-Gil B."/>
            <person name="Lozano-Olvera R."/>
        </authorList>
    </citation>
    <scope>NUCLEOTIDE SEQUENCE [LARGE SCALE GENOMIC DNA]</scope>
    <source>
        <strain evidence="1 2">CAIM 1508</strain>
    </source>
</reference>
<evidence type="ECO:0000313" key="2">
    <source>
        <dbReference type="Proteomes" id="UP000253437"/>
    </source>
</evidence>
<comment type="caution">
    <text evidence="1">The sequence shown here is derived from an EMBL/GenBank/DDBJ whole genome shotgun (WGS) entry which is preliminary data.</text>
</comment>
<sequence>MINDLCELLKEFDNSLKTESCSSLYLEGIISDSTEVLDKFADAATNFDAALHEHITVLIDGYSVNVNALQEHLLSDPHAGNFEITIDTKALIQAFFSGSGDVDEYLFTSKDAFLENLDEIGITTPLCESDINKATNTRIHIFELEKPFGGPKLAVIPTLATTGDSEY</sequence>